<evidence type="ECO:0000313" key="2">
    <source>
        <dbReference type="EMBL" id="KAJ7724724.1"/>
    </source>
</evidence>
<protein>
    <submittedName>
        <fullName evidence="2">Uncharacterized protein</fullName>
    </submittedName>
</protein>
<comment type="caution">
    <text evidence="2">The sequence shown here is derived from an EMBL/GenBank/DDBJ whole genome shotgun (WGS) entry which is preliminary data.</text>
</comment>
<dbReference type="EMBL" id="JARJLG010000235">
    <property type="protein sequence ID" value="KAJ7724724.1"/>
    <property type="molecule type" value="Genomic_DNA"/>
</dbReference>
<keyword evidence="1" id="KW-1133">Transmembrane helix</keyword>
<evidence type="ECO:0000256" key="1">
    <source>
        <dbReference type="SAM" id="Phobius"/>
    </source>
</evidence>
<reference evidence="2" key="1">
    <citation type="submission" date="2023-03" db="EMBL/GenBank/DDBJ databases">
        <title>Massive genome expansion in bonnet fungi (Mycena s.s.) driven by repeated elements and novel gene families across ecological guilds.</title>
        <authorList>
            <consortium name="Lawrence Berkeley National Laboratory"/>
            <person name="Harder C.B."/>
            <person name="Miyauchi S."/>
            <person name="Viragh M."/>
            <person name="Kuo A."/>
            <person name="Thoen E."/>
            <person name="Andreopoulos B."/>
            <person name="Lu D."/>
            <person name="Skrede I."/>
            <person name="Drula E."/>
            <person name="Henrissat B."/>
            <person name="Morin E."/>
            <person name="Kohler A."/>
            <person name="Barry K."/>
            <person name="LaButti K."/>
            <person name="Morin E."/>
            <person name="Salamov A."/>
            <person name="Lipzen A."/>
            <person name="Mereny Z."/>
            <person name="Hegedus B."/>
            <person name="Baldrian P."/>
            <person name="Stursova M."/>
            <person name="Weitz H."/>
            <person name="Taylor A."/>
            <person name="Grigoriev I.V."/>
            <person name="Nagy L.G."/>
            <person name="Martin F."/>
            <person name="Kauserud H."/>
        </authorList>
    </citation>
    <scope>NUCLEOTIDE SEQUENCE</scope>
    <source>
        <strain evidence="2">CBHHK188m</strain>
    </source>
</reference>
<proteinExistence type="predicted"/>
<gene>
    <name evidence="2" type="ORF">DFH07DRAFT_262372</name>
</gene>
<feature type="transmembrane region" description="Helical" evidence="1">
    <location>
        <begin position="263"/>
        <end position="282"/>
    </location>
</feature>
<accession>A0AAD7HNG6</accession>
<name>A0AAD7HNG6_9AGAR</name>
<sequence>MAGTAMNPARYSTRLFAPVYTSFMMIWSLGLPRRTTSSVACRSCQSRTILVDTIYFSLNIPSPTQNPPVGYLFTCPGRDFRTGLTSFRWPNCPTYWSLDPSGAERLSIEEARHLGFPNVQFTTEITGHSWDASVYKGLHQFHTGKKFDADSQNVVRHLGLPLYQVPSAMVPPFAHVDGEVLDTEAENESDHLVGTCDDVVDVSAAAVQNEQDSQAITDSEDLSQPLQKYAPAHTSETEQATPKFTVLASSNLPSSWSWKVVELMKLALILVLVFVSLHNYFLV</sequence>
<keyword evidence="3" id="KW-1185">Reference proteome</keyword>
<keyword evidence="1" id="KW-0812">Transmembrane</keyword>
<dbReference type="Proteomes" id="UP001215280">
    <property type="component" value="Unassembled WGS sequence"/>
</dbReference>
<keyword evidence="1" id="KW-0472">Membrane</keyword>
<evidence type="ECO:0000313" key="3">
    <source>
        <dbReference type="Proteomes" id="UP001215280"/>
    </source>
</evidence>
<organism evidence="2 3">
    <name type="scientific">Mycena maculata</name>
    <dbReference type="NCBI Taxonomy" id="230809"/>
    <lineage>
        <taxon>Eukaryota</taxon>
        <taxon>Fungi</taxon>
        <taxon>Dikarya</taxon>
        <taxon>Basidiomycota</taxon>
        <taxon>Agaricomycotina</taxon>
        <taxon>Agaricomycetes</taxon>
        <taxon>Agaricomycetidae</taxon>
        <taxon>Agaricales</taxon>
        <taxon>Marasmiineae</taxon>
        <taxon>Mycenaceae</taxon>
        <taxon>Mycena</taxon>
    </lineage>
</organism>
<dbReference type="AlphaFoldDB" id="A0AAD7HNG6"/>